<feature type="transmembrane region" description="Helical" evidence="6">
    <location>
        <begin position="315"/>
        <end position="334"/>
    </location>
</feature>
<dbReference type="Pfam" id="PF00015">
    <property type="entry name" value="MCPsignal"/>
    <property type="match status" value="1"/>
</dbReference>
<dbReference type="PROSITE" id="PS50885">
    <property type="entry name" value="HAMP"/>
    <property type="match status" value="2"/>
</dbReference>
<dbReference type="InterPro" id="IPR004090">
    <property type="entry name" value="Chemotax_Me-accpt_rcpt"/>
</dbReference>
<evidence type="ECO:0000256" key="3">
    <source>
        <dbReference type="ARBA" id="ARBA00029447"/>
    </source>
</evidence>
<comment type="similarity">
    <text evidence="3">Belongs to the methyl-accepting chemotaxis (MCP) protein family.</text>
</comment>
<evidence type="ECO:0000259" key="8">
    <source>
        <dbReference type="PROSITE" id="PS50885"/>
    </source>
</evidence>
<dbReference type="SMART" id="SM00304">
    <property type="entry name" value="HAMP"/>
    <property type="match status" value="2"/>
</dbReference>
<sequence length="763" mass="80987">MMKNPLTTVSGKMGLAAGLMISLILLCATAYDGWRTAQKVNDDVMGTATDKARAAASEVSEQIVEARAAASGLSGMLSGYLKTGSAKTADIVTMLEAVPNQYKSLFSSWMAGLPDGSTDALITGTDGRNEAGVFTPYWTKQEGGGLLFQTFPIMPDQTWYSVPVTQGKPVTTEPYLTTEGYLVTSVAVPIRLDDKIVGIAGVDITLAEMTATLSGMETFEGSHMMLVDGGGKWIVNPDPKRLTQTYDEIGAADLQAALKDGKPRLITGLADGARRLVYPFKTAGMEQNWATVLDLPEAVFVAPVRHETLISIVKGGLILALALAAIFAVSTLVVRRPLACMLDGVDGLAAGHYDTAVSGAERRDEMGAMARSVETLRLGLIDKRRLEAEQARLRAEAEQERLWREADEARLREEREERQLADLERERLAALAEEEARRREEAERAARAAEQAEVVDHLAAGLRGLASGQLDVEIGARFAGDYDQLRLDFNETVARLADLIASIDATTQGIVSGVREITGATTDLSRQTETTAATLEETAAALNEITASVQTAAQGARQVNDVMRTATGRAQATNEVVAQTIAAMQAIQESSSQISKITNVIDDIAFQTNLLALNAGVEAARAGEAGRGFAVVASEVRALAQRASEAAREINGFIADSGRQVDVGADLVARAGEALQAIIAAISTISGHITEIASSAEEQASGIAEINTAIHQLDRTQQHNAAGFEETAAACMTLNDQALTLEQLLGQFQLKTGGSQVSAARAA</sequence>
<dbReference type="PRINTS" id="PR00260">
    <property type="entry name" value="CHEMTRNSDUCR"/>
</dbReference>
<dbReference type="PROSITE" id="PS50111">
    <property type="entry name" value="CHEMOTAXIS_TRANSDUC_2"/>
    <property type="match status" value="1"/>
</dbReference>
<reference evidence="9 10" key="1">
    <citation type="submission" date="2018-06" db="EMBL/GenBank/DDBJ databases">
        <title>Genomic Encyclopedia of Type Strains, Phase III (KMG-III): the genomes of soil and plant-associated and newly described type strains.</title>
        <authorList>
            <person name="Whitman W."/>
        </authorList>
    </citation>
    <scope>NUCLEOTIDE SEQUENCE [LARGE SCALE GENOMIC DNA]</scope>
    <source>
        <strain evidence="9 10">JA737</strain>
    </source>
</reference>
<keyword evidence="2" id="KW-0145">Chemotaxis</keyword>
<keyword evidence="6" id="KW-0812">Transmembrane</keyword>
<dbReference type="PANTHER" id="PTHR43531:SF11">
    <property type="entry name" value="METHYL-ACCEPTING CHEMOTAXIS PROTEIN 3"/>
    <property type="match status" value="1"/>
</dbReference>
<dbReference type="Gene3D" id="1.10.287.950">
    <property type="entry name" value="Methyl-accepting chemotaxis protein"/>
    <property type="match status" value="1"/>
</dbReference>
<dbReference type="GO" id="GO:0016020">
    <property type="term" value="C:membrane"/>
    <property type="evidence" value="ECO:0007669"/>
    <property type="project" value="UniProtKB-SubCell"/>
</dbReference>
<dbReference type="GO" id="GO:0004888">
    <property type="term" value="F:transmembrane signaling receptor activity"/>
    <property type="evidence" value="ECO:0007669"/>
    <property type="project" value="InterPro"/>
</dbReference>
<dbReference type="AlphaFoldDB" id="A0A318TN18"/>
<accession>A0A318TN18</accession>
<keyword evidence="6" id="KW-0472">Membrane</keyword>
<dbReference type="EMBL" id="QJTK01000035">
    <property type="protein sequence ID" value="PYF06146.1"/>
    <property type="molecule type" value="Genomic_DNA"/>
</dbReference>
<evidence type="ECO:0000256" key="4">
    <source>
        <dbReference type="PROSITE-ProRule" id="PRU00284"/>
    </source>
</evidence>
<dbReference type="InterPro" id="IPR004089">
    <property type="entry name" value="MCPsignal_dom"/>
</dbReference>
<keyword evidence="4" id="KW-0807">Transducer</keyword>
<feature type="domain" description="HAMP" evidence="8">
    <location>
        <begin position="332"/>
        <end position="385"/>
    </location>
</feature>
<evidence type="ECO:0000256" key="1">
    <source>
        <dbReference type="ARBA" id="ARBA00004370"/>
    </source>
</evidence>
<dbReference type="Proteomes" id="UP000247727">
    <property type="component" value="Unassembled WGS sequence"/>
</dbReference>
<dbReference type="CDD" id="cd11386">
    <property type="entry name" value="MCP_signal"/>
    <property type="match status" value="1"/>
</dbReference>
<dbReference type="FunFam" id="1.10.287.950:FF:000001">
    <property type="entry name" value="Methyl-accepting chemotaxis sensory transducer"/>
    <property type="match status" value="1"/>
</dbReference>
<dbReference type="CDD" id="cd12913">
    <property type="entry name" value="PDC1_MCP_like"/>
    <property type="match status" value="1"/>
</dbReference>
<dbReference type="InterPro" id="IPR003660">
    <property type="entry name" value="HAMP_dom"/>
</dbReference>
<evidence type="ECO:0000313" key="9">
    <source>
        <dbReference type="EMBL" id="PYF06146.1"/>
    </source>
</evidence>
<feature type="domain" description="HAMP" evidence="8">
    <location>
        <begin position="449"/>
        <end position="501"/>
    </location>
</feature>
<keyword evidence="5" id="KW-0175">Coiled coil</keyword>
<feature type="coiled-coil region" evidence="5">
    <location>
        <begin position="381"/>
        <end position="452"/>
    </location>
</feature>
<gene>
    <name evidence="9" type="ORF">C8J30_1352</name>
</gene>
<name>A0A318TN18_9RHOB</name>
<dbReference type="Gene3D" id="3.30.450.20">
    <property type="entry name" value="PAS domain"/>
    <property type="match status" value="2"/>
</dbReference>
<dbReference type="SUPFAM" id="SSF58104">
    <property type="entry name" value="Methyl-accepting chemotaxis protein (MCP) signaling domain"/>
    <property type="match status" value="1"/>
</dbReference>
<evidence type="ECO:0000256" key="2">
    <source>
        <dbReference type="ARBA" id="ARBA00022500"/>
    </source>
</evidence>
<dbReference type="SUPFAM" id="SSF158472">
    <property type="entry name" value="HAMP domain-like"/>
    <property type="match status" value="1"/>
</dbReference>
<dbReference type="PANTHER" id="PTHR43531">
    <property type="entry name" value="PROTEIN ICFG"/>
    <property type="match status" value="1"/>
</dbReference>
<protein>
    <submittedName>
        <fullName evidence="9">Methyl-accepting chemotaxis protein</fullName>
    </submittedName>
</protein>
<dbReference type="GO" id="GO:0006935">
    <property type="term" value="P:chemotaxis"/>
    <property type="evidence" value="ECO:0007669"/>
    <property type="project" value="UniProtKB-KW"/>
</dbReference>
<keyword evidence="10" id="KW-1185">Reference proteome</keyword>
<comment type="subcellular location">
    <subcellularLocation>
        <location evidence="1">Membrane</location>
    </subcellularLocation>
</comment>
<dbReference type="GO" id="GO:0007165">
    <property type="term" value="P:signal transduction"/>
    <property type="evidence" value="ECO:0007669"/>
    <property type="project" value="UniProtKB-KW"/>
</dbReference>
<evidence type="ECO:0000256" key="5">
    <source>
        <dbReference type="SAM" id="Coils"/>
    </source>
</evidence>
<evidence type="ECO:0000259" key="7">
    <source>
        <dbReference type="PROSITE" id="PS50111"/>
    </source>
</evidence>
<comment type="caution">
    <text evidence="9">The sequence shown here is derived from an EMBL/GenBank/DDBJ whole genome shotgun (WGS) entry which is preliminary data.</text>
</comment>
<dbReference type="InterPro" id="IPR051310">
    <property type="entry name" value="MCP_chemotaxis"/>
</dbReference>
<organism evidence="9 10">
    <name type="scientific">Rhodobacter viridis</name>
    <dbReference type="NCBI Taxonomy" id="1054202"/>
    <lineage>
        <taxon>Bacteria</taxon>
        <taxon>Pseudomonadati</taxon>
        <taxon>Pseudomonadota</taxon>
        <taxon>Alphaproteobacteria</taxon>
        <taxon>Rhodobacterales</taxon>
        <taxon>Rhodobacter group</taxon>
        <taxon>Rhodobacter</taxon>
    </lineage>
</organism>
<evidence type="ECO:0000313" key="10">
    <source>
        <dbReference type="Proteomes" id="UP000247727"/>
    </source>
</evidence>
<dbReference type="Pfam" id="PF22673">
    <property type="entry name" value="MCP-like_PDC_1"/>
    <property type="match status" value="1"/>
</dbReference>
<keyword evidence="6" id="KW-1133">Transmembrane helix</keyword>
<dbReference type="Gene3D" id="1.10.8.500">
    <property type="entry name" value="HAMP domain in histidine kinase"/>
    <property type="match status" value="1"/>
</dbReference>
<proteinExistence type="inferred from homology"/>
<evidence type="ECO:0000256" key="6">
    <source>
        <dbReference type="SAM" id="Phobius"/>
    </source>
</evidence>
<dbReference type="SMART" id="SM00283">
    <property type="entry name" value="MA"/>
    <property type="match status" value="1"/>
</dbReference>
<feature type="domain" description="Methyl-accepting transducer" evidence="7">
    <location>
        <begin position="506"/>
        <end position="735"/>
    </location>
</feature>